<comment type="similarity">
    <text evidence="7">Belongs to the folliculin family.</text>
</comment>
<keyword evidence="17" id="KW-0946">Virion</keyword>
<dbReference type="Pfam" id="PF11704">
    <property type="entry name" value="Folliculin"/>
    <property type="match status" value="1"/>
</dbReference>
<evidence type="ECO:0000256" key="13">
    <source>
        <dbReference type="ARBA" id="ARBA00023228"/>
    </source>
</evidence>
<evidence type="ECO:0000313" key="18">
    <source>
        <dbReference type="Proteomes" id="UP001201812"/>
    </source>
</evidence>
<dbReference type="GO" id="GO:1904263">
    <property type="term" value="P:positive regulation of TORC1 signaling"/>
    <property type="evidence" value="ECO:0007669"/>
    <property type="project" value="TreeGrafter"/>
</dbReference>
<dbReference type="PROSITE" id="PS51834">
    <property type="entry name" value="DENN_FLCN_SMCR8"/>
    <property type="match status" value="1"/>
</dbReference>
<keyword evidence="18" id="KW-1185">Reference proteome</keyword>
<dbReference type="GO" id="GO:0005929">
    <property type="term" value="C:cilium"/>
    <property type="evidence" value="ECO:0007669"/>
    <property type="project" value="UniProtKB-SubCell"/>
</dbReference>
<evidence type="ECO:0000256" key="6">
    <source>
        <dbReference type="ARBA" id="ARBA00004656"/>
    </source>
</evidence>
<dbReference type="Proteomes" id="UP001201812">
    <property type="component" value="Unassembled WGS sequence"/>
</dbReference>
<evidence type="ECO:0000259" key="16">
    <source>
        <dbReference type="PROSITE" id="PS51834"/>
    </source>
</evidence>
<keyword evidence="17" id="KW-0167">Capsid protein</keyword>
<gene>
    <name evidence="17" type="ORF">DdX_05452</name>
</gene>
<feature type="domain" description="UDENN FLCN/SMCR8-type" evidence="16">
    <location>
        <begin position="71"/>
        <end position="558"/>
    </location>
</feature>
<evidence type="ECO:0000256" key="12">
    <source>
        <dbReference type="ARBA" id="ARBA00023212"/>
    </source>
</evidence>
<dbReference type="Pfam" id="PF16692">
    <property type="entry name" value="Folliculin_C"/>
    <property type="match status" value="1"/>
</dbReference>
<evidence type="ECO:0000256" key="9">
    <source>
        <dbReference type="ARBA" id="ARBA00022468"/>
    </source>
</evidence>
<dbReference type="InterPro" id="IPR037520">
    <property type="entry name" value="Folliculin/SMCR8_longin"/>
</dbReference>
<dbReference type="InterPro" id="IPR037521">
    <property type="entry name" value="FLCN/SMCR8_DENN"/>
</dbReference>
<keyword evidence="13" id="KW-0458">Lysosome</keyword>
<sequence length="558" mass="62977">MQAVITLCYFCENHGPRIVMTCQPMRNHSISRENDEADCDDDFPQFYGDVDEQDEITDDDERCAACSSFGAGLGILSNDHEAETSYVSTQMPINSRLHSMLKQACLRSLSVEISTPLFVDTACSDSASTSLSHLHTDASKKLSSGELQRGYSIHSEKDGVVLFGDDENGYTLSHTFRLKDAKARGFNRSYSLIVISRDKLMLLSNYEFFLGGFSAIISKIQSMAKAFFVKEQETDRDLRIAANVSTAKPWLPQQFYKHTLTLDTSRCLSVVTDNTDIFTILHRQMLYLLRTQTTLDRDTVLEGVPTQDMLVIMEMERSNLEENDLVTSLDSQQTLFHLYNLRHIVERFNEMDHHLMTMLIWQVVIGGQVSFIFSTLIDQYLLALGNLLPVGCIRIASNALKYIHSYKYNFLGCSVSTSIPEDVLSDIFIIRLTPKEGKDTCSDNLADFDFAVETYPSKDGPKPAILTRLLTLLLDQGIDLNTLESALRATRTDWLNNAKLIFQLRHQKEGIDIGKIIRVIKCNIQDSPVLLFWQSGLSRRYKQVVLNTIASSHSSNGT</sequence>
<dbReference type="Gene3D" id="1.10.10.1730">
    <property type="entry name" value="Folliculin"/>
    <property type="match status" value="1"/>
</dbReference>
<evidence type="ECO:0000256" key="15">
    <source>
        <dbReference type="ARBA" id="ARBA00023273"/>
    </source>
</evidence>
<evidence type="ECO:0000256" key="3">
    <source>
        <dbReference type="ARBA" id="ARBA00004186"/>
    </source>
</evidence>
<dbReference type="GO" id="GO:0005765">
    <property type="term" value="C:lysosomal membrane"/>
    <property type="evidence" value="ECO:0007669"/>
    <property type="project" value="UniProtKB-SubCell"/>
</dbReference>
<keyword evidence="14" id="KW-0539">Nucleus</keyword>
<keyword evidence="10" id="KW-0963">Cytoplasm</keyword>
<dbReference type="GO" id="GO:0005819">
    <property type="term" value="C:spindle"/>
    <property type="evidence" value="ECO:0007669"/>
    <property type="project" value="UniProtKB-SubCell"/>
</dbReference>
<evidence type="ECO:0000256" key="8">
    <source>
        <dbReference type="ARBA" id="ARBA00021824"/>
    </source>
</evidence>
<dbReference type="GO" id="GO:0005813">
    <property type="term" value="C:centrosome"/>
    <property type="evidence" value="ECO:0007669"/>
    <property type="project" value="UniProtKB-SubCell"/>
</dbReference>
<evidence type="ECO:0000256" key="14">
    <source>
        <dbReference type="ARBA" id="ARBA00023242"/>
    </source>
</evidence>
<proteinExistence type="inferred from homology"/>
<dbReference type="Gene3D" id="3.40.50.12430">
    <property type="match status" value="1"/>
</dbReference>
<evidence type="ECO:0000256" key="11">
    <source>
        <dbReference type="ARBA" id="ARBA00023136"/>
    </source>
</evidence>
<evidence type="ECO:0000256" key="2">
    <source>
        <dbReference type="ARBA" id="ARBA00004138"/>
    </source>
</evidence>
<dbReference type="AlphaFoldDB" id="A0AAD4N9A1"/>
<comment type="caution">
    <text evidence="17">The sequence shown here is derived from an EMBL/GenBank/DDBJ whole genome shotgun (WGS) entry which is preliminary data.</text>
</comment>
<dbReference type="InterPro" id="IPR044886">
    <property type="entry name" value="FLCN_DENN_C_sf"/>
</dbReference>
<dbReference type="InterPro" id="IPR021713">
    <property type="entry name" value="Folliculin"/>
</dbReference>
<accession>A0AAD4N9A1</accession>
<dbReference type="EMBL" id="JAKKPZ010000006">
    <property type="protein sequence ID" value="KAI1720081.1"/>
    <property type="molecule type" value="Genomic_DNA"/>
</dbReference>
<evidence type="ECO:0000256" key="5">
    <source>
        <dbReference type="ARBA" id="ARBA00004514"/>
    </source>
</evidence>
<name>A0AAD4N9A1_9BILA</name>
<dbReference type="GO" id="GO:0000122">
    <property type="term" value="P:negative regulation of transcription by RNA polymerase II"/>
    <property type="evidence" value="ECO:0007669"/>
    <property type="project" value="TreeGrafter"/>
</dbReference>
<evidence type="ECO:0000256" key="7">
    <source>
        <dbReference type="ARBA" id="ARBA00009987"/>
    </source>
</evidence>
<evidence type="ECO:0000256" key="10">
    <source>
        <dbReference type="ARBA" id="ARBA00022490"/>
    </source>
</evidence>
<keyword evidence="9" id="KW-0343">GTPase activation</keyword>
<keyword evidence="12" id="KW-0206">Cytoskeleton</keyword>
<evidence type="ECO:0000256" key="4">
    <source>
        <dbReference type="ARBA" id="ARBA00004300"/>
    </source>
</evidence>
<reference evidence="17" key="1">
    <citation type="submission" date="2022-01" db="EMBL/GenBank/DDBJ databases">
        <title>Genome Sequence Resource for Two Populations of Ditylenchus destructor, the Migratory Endoparasitic Phytonematode.</title>
        <authorList>
            <person name="Zhang H."/>
            <person name="Lin R."/>
            <person name="Xie B."/>
        </authorList>
    </citation>
    <scope>NUCLEOTIDE SEQUENCE</scope>
    <source>
        <strain evidence="17">BazhouSP</strain>
    </source>
</reference>
<protein>
    <recommendedName>
        <fullName evidence="8">Folliculin</fullName>
    </recommendedName>
</protein>
<dbReference type="GO" id="GO:0005829">
    <property type="term" value="C:cytosol"/>
    <property type="evidence" value="ECO:0007669"/>
    <property type="project" value="UniProtKB-SubCell"/>
</dbReference>
<keyword evidence="15" id="KW-0966">Cell projection</keyword>
<dbReference type="GO" id="GO:0005634">
    <property type="term" value="C:nucleus"/>
    <property type="evidence" value="ECO:0007669"/>
    <property type="project" value="UniProtKB-SubCell"/>
</dbReference>
<dbReference type="PANTHER" id="PTHR31441">
    <property type="entry name" value="FOLLICULIN FAMILY MEMBER"/>
    <property type="match status" value="1"/>
</dbReference>
<organism evidence="17 18">
    <name type="scientific">Ditylenchus destructor</name>
    <dbReference type="NCBI Taxonomy" id="166010"/>
    <lineage>
        <taxon>Eukaryota</taxon>
        <taxon>Metazoa</taxon>
        <taxon>Ecdysozoa</taxon>
        <taxon>Nematoda</taxon>
        <taxon>Chromadorea</taxon>
        <taxon>Rhabditida</taxon>
        <taxon>Tylenchina</taxon>
        <taxon>Tylenchomorpha</taxon>
        <taxon>Sphaerularioidea</taxon>
        <taxon>Anguinidae</taxon>
        <taxon>Anguininae</taxon>
        <taxon>Ditylenchus</taxon>
    </lineage>
</organism>
<dbReference type="InterPro" id="IPR032035">
    <property type="entry name" value="Folliculin_DENN"/>
</dbReference>
<dbReference type="PANTHER" id="PTHR31441:SF2">
    <property type="entry name" value="FOLLICULIN"/>
    <property type="match status" value="1"/>
</dbReference>
<comment type="subcellular location">
    <subcellularLocation>
        <location evidence="2">Cell projection</location>
        <location evidence="2">Cilium</location>
    </subcellularLocation>
    <subcellularLocation>
        <location evidence="4">Cytoplasm</location>
        <location evidence="4">Cytoskeleton</location>
        <location evidence="4">Microtubule organizing center</location>
        <location evidence="4">Centrosome</location>
    </subcellularLocation>
    <subcellularLocation>
        <location evidence="3">Cytoplasm</location>
        <location evidence="3">Cytoskeleton</location>
        <location evidence="3">Spindle</location>
    </subcellularLocation>
    <subcellularLocation>
        <location evidence="5">Cytoplasm</location>
        <location evidence="5">Cytosol</location>
    </subcellularLocation>
    <subcellularLocation>
        <location evidence="6">Lysosome membrane</location>
    </subcellularLocation>
    <subcellularLocation>
        <location evidence="1">Nucleus</location>
    </subcellularLocation>
</comment>
<evidence type="ECO:0000313" key="17">
    <source>
        <dbReference type="EMBL" id="KAI1720081.1"/>
    </source>
</evidence>
<keyword evidence="11" id="KW-0472">Membrane</keyword>
<dbReference type="GO" id="GO:0005096">
    <property type="term" value="F:GTPase activator activity"/>
    <property type="evidence" value="ECO:0007669"/>
    <property type="project" value="UniProtKB-KW"/>
</dbReference>
<evidence type="ECO:0000256" key="1">
    <source>
        <dbReference type="ARBA" id="ARBA00004123"/>
    </source>
</evidence>